<keyword evidence="3" id="KW-0648">Protein biosynthesis</keyword>
<dbReference type="STRING" id="930146.SAMN05192533_108204"/>
<protein>
    <submittedName>
        <fullName evidence="3">Transcription elongation factor, GreA/GreB family</fullName>
    </submittedName>
</protein>
<dbReference type="InterPro" id="IPR001437">
    <property type="entry name" value="Tscrpt_elong_fac_GreA/B_C"/>
</dbReference>
<evidence type="ECO:0000256" key="1">
    <source>
        <dbReference type="SAM" id="Coils"/>
    </source>
</evidence>
<proteinExistence type="predicted"/>
<dbReference type="SUPFAM" id="SSF54534">
    <property type="entry name" value="FKBP-like"/>
    <property type="match status" value="1"/>
</dbReference>
<dbReference type="GO" id="GO:0032784">
    <property type="term" value="P:regulation of DNA-templated transcription elongation"/>
    <property type="evidence" value="ECO:0007669"/>
    <property type="project" value="InterPro"/>
</dbReference>
<dbReference type="RefSeq" id="WP_090746185.1">
    <property type="nucleotide sequence ID" value="NZ_FOBW01000008.1"/>
</dbReference>
<organism evidence="3 4">
    <name type="scientific">Mesobacillus persicus</name>
    <dbReference type="NCBI Taxonomy" id="930146"/>
    <lineage>
        <taxon>Bacteria</taxon>
        <taxon>Bacillati</taxon>
        <taxon>Bacillota</taxon>
        <taxon>Bacilli</taxon>
        <taxon>Bacillales</taxon>
        <taxon>Bacillaceae</taxon>
        <taxon>Mesobacillus</taxon>
    </lineage>
</organism>
<name>A0A1H8DG44_9BACI</name>
<reference evidence="4" key="1">
    <citation type="submission" date="2016-10" db="EMBL/GenBank/DDBJ databases">
        <authorList>
            <person name="Varghese N."/>
            <person name="Submissions S."/>
        </authorList>
    </citation>
    <scope>NUCLEOTIDE SEQUENCE [LARGE SCALE GENOMIC DNA]</scope>
    <source>
        <strain evidence="4">B48,IBRC-M 10115,DSM 25386,CECT 8001</strain>
    </source>
</reference>
<dbReference type="InterPro" id="IPR036953">
    <property type="entry name" value="GreA/GreB_C_sf"/>
</dbReference>
<dbReference type="EMBL" id="FOBW01000008">
    <property type="protein sequence ID" value="SEN06281.1"/>
    <property type="molecule type" value="Genomic_DNA"/>
</dbReference>
<dbReference type="Gene3D" id="3.10.50.30">
    <property type="entry name" value="Transcription elongation factor, GreA/GreB, C-terminal domain"/>
    <property type="match status" value="1"/>
</dbReference>
<dbReference type="OrthoDB" id="2858590at2"/>
<dbReference type="GO" id="GO:0003677">
    <property type="term" value="F:DNA binding"/>
    <property type="evidence" value="ECO:0007669"/>
    <property type="project" value="InterPro"/>
</dbReference>
<evidence type="ECO:0000313" key="4">
    <source>
        <dbReference type="Proteomes" id="UP000198553"/>
    </source>
</evidence>
<keyword evidence="3" id="KW-0251">Elongation factor</keyword>
<dbReference type="InterPro" id="IPR023459">
    <property type="entry name" value="Tscrpt_elong_fac_GreA/B_fam"/>
</dbReference>
<dbReference type="GO" id="GO:0003746">
    <property type="term" value="F:translation elongation factor activity"/>
    <property type="evidence" value="ECO:0007669"/>
    <property type="project" value="UniProtKB-KW"/>
</dbReference>
<gene>
    <name evidence="3" type="ORF">SAMN05192533_108204</name>
</gene>
<feature type="coiled-coil region" evidence="1">
    <location>
        <begin position="10"/>
        <end position="68"/>
    </location>
</feature>
<keyword evidence="1" id="KW-0175">Coiled coil</keyword>
<dbReference type="Pfam" id="PF01272">
    <property type="entry name" value="GreA_GreB"/>
    <property type="match status" value="1"/>
</dbReference>
<dbReference type="GO" id="GO:0006354">
    <property type="term" value="P:DNA-templated transcription elongation"/>
    <property type="evidence" value="ECO:0007669"/>
    <property type="project" value="TreeGrafter"/>
</dbReference>
<feature type="domain" description="Transcription elongation factor GreA/GreB C-terminal" evidence="2">
    <location>
        <begin position="83"/>
        <end position="156"/>
    </location>
</feature>
<dbReference type="GO" id="GO:0070063">
    <property type="term" value="F:RNA polymerase binding"/>
    <property type="evidence" value="ECO:0007669"/>
    <property type="project" value="InterPro"/>
</dbReference>
<evidence type="ECO:0000313" key="3">
    <source>
        <dbReference type="EMBL" id="SEN06281.1"/>
    </source>
</evidence>
<dbReference type="PANTHER" id="PTHR30437">
    <property type="entry name" value="TRANSCRIPTION ELONGATION FACTOR GREA"/>
    <property type="match status" value="1"/>
</dbReference>
<keyword evidence="4" id="KW-1185">Reference proteome</keyword>
<dbReference type="Proteomes" id="UP000198553">
    <property type="component" value="Unassembled WGS sequence"/>
</dbReference>
<dbReference type="PANTHER" id="PTHR30437:SF4">
    <property type="entry name" value="TRANSCRIPTION ELONGATION FACTOR GREA"/>
    <property type="match status" value="1"/>
</dbReference>
<evidence type="ECO:0000259" key="2">
    <source>
        <dbReference type="Pfam" id="PF01272"/>
    </source>
</evidence>
<sequence length="166" mass="19369">MSVKITPNGEQLVREQITNLKQELKQVRMDKNSAYHACGDDKFANPNFHKLEQDERMLDERIREMQDAYKTAELIKFDERNTEIVDIGSIVKCSFEYTDFTEEEIYEIVGYGESNIVENKIFYDTPVAKKLIGLKIGEETIMSVPSGKVKCRVLKMYRTWEDVEIL</sequence>
<dbReference type="PIRSF" id="PIRSF006092">
    <property type="entry name" value="GreA_GreB"/>
    <property type="match status" value="1"/>
</dbReference>
<accession>A0A1H8DG44</accession>
<dbReference type="AlphaFoldDB" id="A0A1H8DG44"/>